<dbReference type="OrthoDB" id="1734229at2759"/>
<dbReference type="GO" id="GO:0003723">
    <property type="term" value="F:RNA binding"/>
    <property type="evidence" value="ECO:0007669"/>
    <property type="project" value="TreeGrafter"/>
</dbReference>
<dbReference type="PROSITE" id="PS50076">
    <property type="entry name" value="DNAJ_2"/>
    <property type="match status" value="1"/>
</dbReference>
<keyword evidence="7 10" id="KW-0472">Membrane</keyword>
<proteinExistence type="predicted"/>
<evidence type="ECO:0000256" key="1">
    <source>
        <dbReference type="ARBA" id="ARBA00004477"/>
    </source>
</evidence>
<dbReference type="InterPro" id="IPR035892">
    <property type="entry name" value="C2_domain_sf"/>
</dbReference>
<dbReference type="Proteomes" id="UP000274922">
    <property type="component" value="Unassembled WGS sequence"/>
</dbReference>
<dbReference type="Gene3D" id="1.10.287.110">
    <property type="entry name" value="DnaJ domain"/>
    <property type="match status" value="1"/>
</dbReference>
<evidence type="ECO:0000256" key="3">
    <source>
        <dbReference type="ARBA" id="ARBA00022692"/>
    </source>
</evidence>
<evidence type="ECO:0000256" key="2">
    <source>
        <dbReference type="ARBA" id="ARBA00022448"/>
    </source>
</evidence>
<feature type="compositionally biased region" description="Basic and acidic residues" evidence="9">
    <location>
        <begin position="610"/>
        <end position="628"/>
    </location>
</feature>
<feature type="compositionally biased region" description="Acidic residues" evidence="9">
    <location>
        <begin position="578"/>
        <end position="592"/>
    </location>
</feature>
<evidence type="ECO:0000256" key="6">
    <source>
        <dbReference type="ARBA" id="ARBA00022989"/>
    </source>
</evidence>
<evidence type="ECO:0000256" key="8">
    <source>
        <dbReference type="ARBA" id="ARBA00023186"/>
    </source>
</evidence>
<dbReference type="Gene3D" id="1.10.3380.10">
    <property type="entry name" value="Sec63 N-terminal domain-like domain"/>
    <property type="match status" value="1"/>
</dbReference>
<gene>
    <name evidence="12" type="ORF">CXG81DRAFT_9027</name>
</gene>
<name>A0A4P9XE78_9FUNG</name>
<evidence type="ECO:0000313" key="13">
    <source>
        <dbReference type="Proteomes" id="UP000274922"/>
    </source>
</evidence>
<evidence type="ECO:0000256" key="10">
    <source>
        <dbReference type="SAM" id="Phobius"/>
    </source>
</evidence>
<evidence type="ECO:0000313" key="12">
    <source>
        <dbReference type="EMBL" id="RKP03846.1"/>
    </source>
</evidence>
<evidence type="ECO:0000259" key="11">
    <source>
        <dbReference type="PROSITE" id="PS50076"/>
    </source>
</evidence>
<dbReference type="SMART" id="SM00271">
    <property type="entry name" value="DnaJ"/>
    <property type="match status" value="1"/>
</dbReference>
<comment type="subcellular location">
    <subcellularLocation>
        <location evidence="1">Endoplasmic reticulum membrane</location>
        <topology evidence="1">Multi-pass membrane protein</topology>
    </subcellularLocation>
</comment>
<protein>
    <recommendedName>
        <fullName evidence="11">J domain-containing protein</fullName>
    </recommendedName>
</protein>
<dbReference type="InterPro" id="IPR001623">
    <property type="entry name" value="DnaJ_domain"/>
</dbReference>
<feature type="transmembrane region" description="Helical" evidence="10">
    <location>
        <begin position="72"/>
        <end position="95"/>
    </location>
</feature>
<dbReference type="GO" id="GO:0006620">
    <property type="term" value="P:post-translational protein targeting to endoplasmic reticulum membrane"/>
    <property type="evidence" value="ECO:0007669"/>
    <property type="project" value="TreeGrafter"/>
</dbReference>
<feature type="compositionally biased region" description="Acidic residues" evidence="9">
    <location>
        <begin position="629"/>
        <end position="656"/>
    </location>
</feature>
<dbReference type="SUPFAM" id="SSF46565">
    <property type="entry name" value="Chaperone J-domain"/>
    <property type="match status" value="1"/>
</dbReference>
<dbReference type="AlphaFoldDB" id="A0A4P9XE78"/>
<accession>A0A4P9XE78</accession>
<dbReference type="SMART" id="SM00973">
    <property type="entry name" value="Sec63"/>
    <property type="match status" value="1"/>
</dbReference>
<keyword evidence="13" id="KW-1185">Reference proteome</keyword>
<feature type="transmembrane region" description="Helical" evidence="10">
    <location>
        <begin position="12"/>
        <end position="31"/>
    </location>
</feature>
<evidence type="ECO:0000256" key="4">
    <source>
        <dbReference type="ARBA" id="ARBA00022824"/>
    </source>
</evidence>
<evidence type="ECO:0000256" key="9">
    <source>
        <dbReference type="SAM" id="MobiDB-lite"/>
    </source>
</evidence>
<dbReference type="Pfam" id="PF02889">
    <property type="entry name" value="Sec63"/>
    <property type="match status" value="1"/>
</dbReference>
<keyword evidence="2" id="KW-0813">Transport</keyword>
<evidence type="ECO:0000256" key="7">
    <source>
        <dbReference type="ARBA" id="ARBA00023136"/>
    </source>
</evidence>
<keyword evidence="3 10" id="KW-0812">Transmembrane</keyword>
<dbReference type="GO" id="GO:0031207">
    <property type="term" value="C:Sec62/Sec63 complex"/>
    <property type="evidence" value="ECO:0007669"/>
    <property type="project" value="TreeGrafter"/>
</dbReference>
<keyword evidence="5" id="KW-0653">Protein transport</keyword>
<dbReference type="SUPFAM" id="SSF81296">
    <property type="entry name" value="E set domains"/>
    <property type="match status" value="1"/>
</dbReference>
<dbReference type="InterPro" id="IPR004179">
    <property type="entry name" value="Sec63-dom"/>
</dbReference>
<dbReference type="CDD" id="cd06257">
    <property type="entry name" value="DnaJ"/>
    <property type="match status" value="1"/>
</dbReference>
<dbReference type="STRING" id="1555241.A0A4P9XE78"/>
<dbReference type="PANTHER" id="PTHR24075">
    <property type="entry name" value="SEC63 DOMAIN-CONTAINING"/>
    <property type="match status" value="1"/>
</dbReference>
<dbReference type="EMBL" id="ML014117">
    <property type="protein sequence ID" value="RKP03846.1"/>
    <property type="molecule type" value="Genomic_DNA"/>
</dbReference>
<dbReference type="InterPro" id="IPR014756">
    <property type="entry name" value="Ig_E-set"/>
</dbReference>
<evidence type="ECO:0000256" key="5">
    <source>
        <dbReference type="ARBA" id="ARBA00022927"/>
    </source>
</evidence>
<organism evidence="12 13">
    <name type="scientific">Caulochytrium protostelioides</name>
    <dbReference type="NCBI Taxonomy" id="1555241"/>
    <lineage>
        <taxon>Eukaryota</taxon>
        <taxon>Fungi</taxon>
        <taxon>Fungi incertae sedis</taxon>
        <taxon>Chytridiomycota</taxon>
        <taxon>Chytridiomycota incertae sedis</taxon>
        <taxon>Chytridiomycetes</taxon>
        <taxon>Caulochytriales</taxon>
        <taxon>Caulochytriaceae</taxon>
        <taxon>Caulochytrium</taxon>
    </lineage>
</organism>
<feature type="domain" description="J" evidence="11">
    <location>
        <begin position="106"/>
        <end position="173"/>
    </location>
</feature>
<dbReference type="SUPFAM" id="SSF158702">
    <property type="entry name" value="Sec63 N-terminal domain-like"/>
    <property type="match status" value="1"/>
</dbReference>
<dbReference type="PRINTS" id="PR00625">
    <property type="entry name" value="JDOMAIN"/>
</dbReference>
<feature type="transmembrane region" description="Helical" evidence="10">
    <location>
        <begin position="199"/>
        <end position="220"/>
    </location>
</feature>
<sequence>MAQYQYDESGSTFNYFLLSFLILVLVPWTIYETRATFGNPHAAADKALASCPCDACAHKARYLRARRRKGPLISLSKLWLLVLWGFAGFVAYQAATFHPEETGLWDPYRILDLDDGASSSTIKKAFKKLSLIYHPDKVTTAGKEEAAERFVDISKAYKVLTDEDARKNWEEFGHPDGKQAFSLGIALPSYLVNEDNTKWVLIVYGLVFGVLLPYHVARWWTKAKGVTRDKIDHQTTGRFYRELRETMRVRDLMAVLTCAHEFEGELQVTQAELVDLRDLTQRVTKALHASVGVAFVDKFKPGRSAPAQQAQLVQAKAWLLLHSHLLRVAPASALLRDQQCLVAETSMRLLGSILQISASRNWLSMCVAAINLAQQISQGMLIGESPLRQLPGKLRAQLPSAAADQIVPVAAKIPAMRIGHIKFGVIGEPAIVPSALVTVEVSLNTWPTTRDCPDLHTWQTQTHNDEDGVILQEEAKEEWFRKGLHAHPEPPAHAPYFTGEKRPSWWIVLADIVNNRMICIGKVTDTGDIKKARLLFQAPRDAGRYKFQVLAMSDMYCGIDHIVDTVLVVQDASVAPEIESEDDISEPDEDDVMGQLQAMRSGGLGGAGGGDKHEPRRAIKPKAERAEFDDSSDSDDVEEDEDDVEEDDDDEGSGDE</sequence>
<dbReference type="Pfam" id="PF00226">
    <property type="entry name" value="DnaJ"/>
    <property type="match status" value="1"/>
</dbReference>
<keyword evidence="8" id="KW-0143">Chaperone</keyword>
<dbReference type="GO" id="GO:0008320">
    <property type="term" value="F:protein transmembrane transporter activity"/>
    <property type="evidence" value="ECO:0007669"/>
    <property type="project" value="TreeGrafter"/>
</dbReference>
<dbReference type="Gene3D" id="2.60.40.150">
    <property type="entry name" value="C2 domain"/>
    <property type="match status" value="1"/>
</dbReference>
<reference evidence="13" key="1">
    <citation type="journal article" date="2018" name="Nat. Microbiol.">
        <title>Leveraging single-cell genomics to expand the fungal tree of life.</title>
        <authorList>
            <person name="Ahrendt S.R."/>
            <person name="Quandt C.A."/>
            <person name="Ciobanu D."/>
            <person name="Clum A."/>
            <person name="Salamov A."/>
            <person name="Andreopoulos B."/>
            <person name="Cheng J.F."/>
            <person name="Woyke T."/>
            <person name="Pelin A."/>
            <person name="Henrissat B."/>
            <person name="Reynolds N.K."/>
            <person name="Benny G.L."/>
            <person name="Smith M.E."/>
            <person name="James T.Y."/>
            <person name="Grigoriev I.V."/>
        </authorList>
    </citation>
    <scope>NUCLEOTIDE SEQUENCE [LARGE SCALE GENOMIC DNA]</scope>
    <source>
        <strain evidence="13">ATCC 52028</strain>
    </source>
</reference>
<dbReference type="InterPro" id="IPR036869">
    <property type="entry name" value="J_dom_sf"/>
</dbReference>
<keyword evidence="4" id="KW-0256">Endoplasmic reticulum</keyword>
<keyword evidence="6 10" id="KW-1133">Transmembrane helix</keyword>
<feature type="region of interest" description="Disordered" evidence="9">
    <location>
        <begin position="577"/>
        <end position="656"/>
    </location>
</feature>
<dbReference type="PANTHER" id="PTHR24075:SF0">
    <property type="entry name" value="TRANSLOCATION PROTEIN SEC63 HOMOLOG"/>
    <property type="match status" value="1"/>
</dbReference>
<dbReference type="GO" id="GO:0006614">
    <property type="term" value="P:SRP-dependent cotranslational protein targeting to membrane"/>
    <property type="evidence" value="ECO:0007669"/>
    <property type="project" value="TreeGrafter"/>
</dbReference>